<evidence type="ECO:0000256" key="1">
    <source>
        <dbReference type="ARBA" id="ARBA00006484"/>
    </source>
</evidence>
<accession>A0A8H4QRX2</accession>
<dbReference type="EMBL" id="JAACJL010000031">
    <property type="protein sequence ID" value="KAF4616295.1"/>
    <property type="molecule type" value="Genomic_DNA"/>
</dbReference>
<dbReference type="AlphaFoldDB" id="A0A8H4QRX2"/>
<dbReference type="InterPro" id="IPR020904">
    <property type="entry name" value="Sc_DH/Rdtase_CS"/>
</dbReference>
<dbReference type="FunFam" id="3.40.50.720:FF:000084">
    <property type="entry name" value="Short-chain dehydrogenase reductase"/>
    <property type="match status" value="1"/>
</dbReference>
<dbReference type="PRINTS" id="PR00081">
    <property type="entry name" value="GDHRDH"/>
</dbReference>
<dbReference type="InterPro" id="IPR036291">
    <property type="entry name" value="NAD(P)-bd_dom_sf"/>
</dbReference>
<protein>
    <submittedName>
        <fullName evidence="4">Uncharacterized protein</fullName>
    </submittedName>
</protein>
<evidence type="ECO:0000256" key="3">
    <source>
        <dbReference type="SAM" id="Coils"/>
    </source>
</evidence>
<dbReference type="GO" id="GO:0016616">
    <property type="term" value="F:oxidoreductase activity, acting on the CH-OH group of donors, NAD or NADP as acceptor"/>
    <property type="evidence" value="ECO:0007669"/>
    <property type="project" value="TreeGrafter"/>
</dbReference>
<dbReference type="PRINTS" id="PR00080">
    <property type="entry name" value="SDRFAMILY"/>
</dbReference>
<dbReference type="Gene3D" id="3.40.50.720">
    <property type="entry name" value="NAD(P)-binding Rossmann-like Domain"/>
    <property type="match status" value="1"/>
</dbReference>
<reference evidence="4 5" key="1">
    <citation type="submission" date="2019-12" db="EMBL/GenBank/DDBJ databases">
        <authorList>
            <person name="Floudas D."/>
            <person name="Bentzer J."/>
            <person name="Ahren D."/>
            <person name="Johansson T."/>
            <person name="Persson P."/>
            <person name="Tunlid A."/>
        </authorList>
    </citation>
    <scope>NUCLEOTIDE SEQUENCE [LARGE SCALE GENOMIC DNA]</scope>
    <source>
        <strain evidence="4 5">CBS 102.39</strain>
    </source>
</reference>
<dbReference type="Proteomes" id="UP000521872">
    <property type="component" value="Unassembled WGS sequence"/>
</dbReference>
<keyword evidence="3" id="KW-0175">Coiled coil</keyword>
<keyword evidence="5" id="KW-1185">Reference proteome</keyword>
<evidence type="ECO:0000313" key="5">
    <source>
        <dbReference type="Proteomes" id="UP000521872"/>
    </source>
</evidence>
<dbReference type="SUPFAM" id="SSF51735">
    <property type="entry name" value="NAD(P)-binding Rossmann-fold domains"/>
    <property type="match status" value="1"/>
</dbReference>
<proteinExistence type="inferred from homology"/>
<dbReference type="Pfam" id="PF13561">
    <property type="entry name" value="adh_short_C2"/>
    <property type="match status" value="1"/>
</dbReference>
<dbReference type="PANTHER" id="PTHR42760:SF121">
    <property type="entry name" value="3-OXOACYL-(ACYL-CARRIER-PROTEIN) REDUCTASE"/>
    <property type="match status" value="1"/>
</dbReference>
<name>A0A8H4QRX2_9AGAR</name>
<dbReference type="GO" id="GO:0048038">
    <property type="term" value="F:quinone binding"/>
    <property type="evidence" value="ECO:0007669"/>
    <property type="project" value="TreeGrafter"/>
</dbReference>
<dbReference type="GO" id="GO:0006633">
    <property type="term" value="P:fatty acid biosynthetic process"/>
    <property type="evidence" value="ECO:0007669"/>
    <property type="project" value="TreeGrafter"/>
</dbReference>
<sequence>MTRNQGRVVLITGSAQGIGRGIALRLADDGYDIAINDLERFKKELEELSEIIKSKGRRVFIGVADASVKEEVEGLIDATVENLGGLDVMIANAGVCLVKSFIDTTIEEWDRVFSINLRGAFFAYQYAAKVMIKQERGGRIIGACSGAGKFGCAMMSAYSSSKFALRGMTQSAAAELGKYGITVNAYAPGPIVTPMLDKVGDDFGGKDVVYAAEAQRIPVGHLGTPEDIAALVSYLASKEAKFVTGQTVQVNGGRDFD</sequence>
<organism evidence="4 5">
    <name type="scientific">Agrocybe pediades</name>
    <dbReference type="NCBI Taxonomy" id="84607"/>
    <lineage>
        <taxon>Eukaryota</taxon>
        <taxon>Fungi</taxon>
        <taxon>Dikarya</taxon>
        <taxon>Basidiomycota</taxon>
        <taxon>Agaricomycotina</taxon>
        <taxon>Agaricomycetes</taxon>
        <taxon>Agaricomycetidae</taxon>
        <taxon>Agaricales</taxon>
        <taxon>Agaricineae</taxon>
        <taxon>Strophariaceae</taxon>
        <taxon>Agrocybe</taxon>
    </lineage>
</organism>
<comment type="caution">
    <text evidence="4">The sequence shown here is derived from an EMBL/GenBank/DDBJ whole genome shotgun (WGS) entry which is preliminary data.</text>
</comment>
<feature type="coiled-coil region" evidence="3">
    <location>
        <begin position="31"/>
        <end position="58"/>
    </location>
</feature>
<dbReference type="PANTHER" id="PTHR42760">
    <property type="entry name" value="SHORT-CHAIN DEHYDROGENASES/REDUCTASES FAMILY MEMBER"/>
    <property type="match status" value="1"/>
</dbReference>
<evidence type="ECO:0000256" key="2">
    <source>
        <dbReference type="ARBA" id="ARBA00022857"/>
    </source>
</evidence>
<dbReference type="InterPro" id="IPR002347">
    <property type="entry name" value="SDR_fam"/>
</dbReference>
<evidence type="ECO:0000313" key="4">
    <source>
        <dbReference type="EMBL" id="KAF4616295.1"/>
    </source>
</evidence>
<comment type="similarity">
    <text evidence="1">Belongs to the short-chain dehydrogenases/reductases (SDR) family.</text>
</comment>
<gene>
    <name evidence="4" type="ORF">D9613_008350</name>
</gene>
<dbReference type="PROSITE" id="PS00061">
    <property type="entry name" value="ADH_SHORT"/>
    <property type="match status" value="1"/>
</dbReference>
<keyword evidence="2" id="KW-0521">NADP</keyword>